<evidence type="ECO:0000259" key="1">
    <source>
        <dbReference type="Pfam" id="PF02026"/>
    </source>
</evidence>
<dbReference type="RefSeq" id="YP_009609798.1">
    <property type="nucleotide sequence ID" value="NC_041997.1"/>
</dbReference>
<protein>
    <recommendedName>
        <fullName evidence="1">Ryanodine receptor Ryr domain-containing protein</fullName>
    </recommendedName>
</protein>
<proteinExistence type="predicted"/>
<dbReference type="KEGG" id="vg:40085883"/>
<reference evidence="2 3" key="1">
    <citation type="submission" date="2017-08" db="EMBL/GenBank/DDBJ databases">
        <title>Characterization and complete genome sequence of novel bacteriophage infecting the causal agent of bacterial fruit blotch, Acidovorax citrulli.</title>
        <authorList>
            <person name="Midani A.R."/>
            <person name="Park S.-H."/>
            <person name="Choi T.-J."/>
        </authorList>
    </citation>
    <scope>NUCLEOTIDE SEQUENCE [LARGE SCALE GENOMIC DNA]</scope>
</reference>
<evidence type="ECO:0000313" key="3">
    <source>
        <dbReference type="Proteomes" id="UP000224101"/>
    </source>
</evidence>
<sequence length="132" mass="14860">MSSSLNDRNLADALRLANDLVEACAQLAHNANRAYCEMIGDFSQLPWDAAPEWQRESARQGVRFHLDNPDAGPSGSHESWLKVKEAEGWRYGPIKDADAKTHPCFLPYDELPSSQKLKDYIFTSVVKGFFTE</sequence>
<dbReference type="InterPro" id="IPR003032">
    <property type="entry name" value="Ryanodine_rcpt"/>
</dbReference>
<evidence type="ECO:0000313" key="2">
    <source>
        <dbReference type="EMBL" id="ASD50479.1"/>
    </source>
</evidence>
<keyword evidence="3" id="KW-1185">Reference proteome</keyword>
<accession>A0A218M368</accession>
<dbReference type="EMBL" id="KY979132">
    <property type="protein sequence ID" value="ASD50479.1"/>
    <property type="molecule type" value="Genomic_DNA"/>
</dbReference>
<name>A0A218M368_9CAUD</name>
<organism evidence="2 3">
    <name type="scientific">Acidovorax phage ACP17</name>
    <dbReference type="NCBI Taxonomy" id="2010329"/>
    <lineage>
        <taxon>Viruses</taxon>
        <taxon>Duplodnaviria</taxon>
        <taxon>Heunggongvirae</taxon>
        <taxon>Uroviricota</taxon>
        <taxon>Caudoviricetes</taxon>
        <taxon>Busanvirus</taxon>
        <taxon>Busanvirus ACP17</taxon>
    </lineage>
</organism>
<dbReference type="Proteomes" id="UP000224101">
    <property type="component" value="Segment"/>
</dbReference>
<dbReference type="Gene3D" id="6.20.350.10">
    <property type="match status" value="1"/>
</dbReference>
<dbReference type="OrthoDB" id="11529at10239"/>
<feature type="domain" description="Ryanodine receptor Ryr" evidence="1">
    <location>
        <begin position="76"/>
        <end position="119"/>
    </location>
</feature>
<dbReference type="GeneID" id="40085883"/>
<dbReference type="Pfam" id="PF02026">
    <property type="entry name" value="RyR"/>
    <property type="match status" value="1"/>
</dbReference>